<reference evidence="2 3" key="1">
    <citation type="submission" date="2020-08" db="EMBL/GenBank/DDBJ databases">
        <title>Sequencing the genomes of 1000 actinobacteria strains.</title>
        <authorList>
            <person name="Klenk H.-P."/>
        </authorList>
    </citation>
    <scope>NUCLEOTIDE SEQUENCE [LARGE SCALE GENOMIC DNA]</scope>
    <source>
        <strain evidence="2 3">DSM 45507</strain>
    </source>
</reference>
<organism evidence="2 3">
    <name type="scientific">Nonomuraea jabiensis</name>
    <dbReference type="NCBI Taxonomy" id="882448"/>
    <lineage>
        <taxon>Bacteria</taxon>
        <taxon>Bacillati</taxon>
        <taxon>Actinomycetota</taxon>
        <taxon>Actinomycetes</taxon>
        <taxon>Streptosporangiales</taxon>
        <taxon>Streptosporangiaceae</taxon>
        <taxon>Nonomuraea</taxon>
    </lineage>
</organism>
<dbReference type="InterPro" id="IPR045450">
    <property type="entry name" value="VMAP_C"/>
</dbReference>
<evidence type="ECO:0000313" key="3">
    <source>
        <dbReference type="Proteomes" id="UP000579153"/>
    </source>
</evidence>
<dbReference type="Gene3D" id="2.40.10.10">
    <property type="entry name" value="Trypsin-like serine proteases"/>
    <property type="match status" value="2"/>
</dbReference>
<dbReference type="EMBL" id="JACHMB010000001">
    <property type="protein sequence ID" value="MBB5784394.1"/>
    <property type="molecule type" value="Genomic_DNA"/>
</dbReference>
<accession>A0A7W9LHY1</accession>
<evidence type="ECO:0000259" key="1">
    <source>
        <dbReference type="Pfam" id="PF20028"/>
    </source>
</evidence>
<gene>
    <name evidence="2" type="ORF">HD596_011150</name>
</gene>
<dbReference type="SUPFAM" id="SSF50494">
    <property type="entry name" value="Trypsin-like serine proteases"/>
    <property type="match status" value="1"/>
</dbReference>
<proteinExistence type="predicted"/>
<evidence type="ECO:0000313" key="2">
    <source>
        <dbReference type="EMBL" id="MBB5784394.1"/>
    </source>
</evidence>
<comment type="caution">
    <text evidence="2">The sequence shown here is derived from an EMBL/GenBank/DDBJ whole genome shotgun (WGS) entry which is preliminary data.</text>
</comment>
<dbReference type="Proteomes" id="UP000579153">
    <property type="component" value="Unassembled WGS sequence"/>
</dbReference>
<sequence>MSLMALLDRCAVAVCGHDGGELKGTGFLVTPRHVLTCAHVLGELEATSEGARLDLVRPGRHEPLTGTVRQVLPPVKGPEKMWAMPDLAVVEIDGDPGGRTCAWIGFGQPDLDDHHRLAACADNYRPAEYGRDRLRLTHPSSTLVDDFDEYELRIKLVEVTGGCSGAPVIHLRSGAVRGVMKTTRRTNDDLGGLAVSLLQLARLRPELYQSIWRENIRFHASTPAWIGERANLLGKRARAEADLLTLLAGQPPPDDPAGLLARANPERAEPDLVHDYWDIAHHVFGDDAGRDLHPVLGLIKELLPSFGPSERDRLLECGEVWAEIVGQERAWRIALRSTAADPPSEGAPAVAVHVGLDLRARQAGAPLYRYAVAESAAHRPPRNPVPLRRGELEEALKRDLLGPLIRLGRAMGEPEVHLNLPGELLDLGVEEWTGLVEQQKDMPLGTRFPIVVRDHTSGRGFRNWRDMRWEALKDAMPLPLHQIGCRHELVAYSAVRRAGWFSVRIEERAGFVLSCGSEELLRCAIGFGVPVALWWRSPCPGPSLGAEPCPGAVRMARLAEELAHVRLATLPEKVRELRGEAQIDGADHCGAGLVLLFDDPFTADYLRFDYDAFHSS</sequence>
<dbReference type="AlphaFoldDB" id="A0A7W9LHY1"/>
<dbReference type="InterPro" id="IPR043504">
    <property type="entry name" value="Peptidase_S1_PA_chymotrypsin"/>
</dbReference>
<name>A0A7W9LHY1_9ACTN</name>
<feature type="domain" description="vWA-MoxR associated protein C-terminal" evidence="1">
    <location>
        <begin position="378"/>
        <end position="600"/>
    </location>
</feature>
<keyword evidence="3" id="KW-1185">Reference proteome</keyword>
<dbReference type="InterPro" id="IPR009003">
    <property type="entry name" value="Peptidase_S1_PA"/>
</dbReference>
<protein>
    <recommendedName>
        <fullName evidence="1">vWA-MoxR associated protein C-terminal domain-containing protein</fullName>
    </recommendedName>
</protein>
<dbReference type="Pfam" id="PF13365">
    <property type="entry name" value="Trypsin_2"/>
    <property type="match status" value="1"/>
</dbReference>
<dbReference type="Pfam" id="PF20028">
    <property type="entry name" value="VMAP-C"/>
    <property type="match status" value="1"/>
</dbReference>